<dbReference type="InterPro" id="IPR003439">
    <property type="entry name" value="ABC_transporter-like_ATP-bd"/>
</dbReference>
<dbReference type="InterPro" id="IPR029063">
    <property type="entry name" value="SAM-dependent_MTases_sf"/>
</dbReference>
<dbReference type="PROSITE" id="PS50893">
    <property type="entry name" value="ABC_TRANSPORTER_2"/>
    <property type="match status" value="2"/>
</dbReference>
<evidence type="ECO:0000256" key="3">
    <source>
        <dbReference type="ARBA" id="ARBA00022692"/>
    </source>
</evidence>
<name>A0A1Q9EV47_SYMMI</name>
<dbReference type="SUPFAM" id="SSF53335">
    <property type="entry name" value="S-adenosyl-L-methionine-dependent methyltransferases"/>
    <property type="match status" value="1"/>
</dbReference>
<dbReference type="GO" id="GO:0005524">
    <property type="term" value="F:ATP binding"/>
    <property type="evidence" value="ECO:0007669"/>
    <property type="project" value="UniProtKB-KW"/>
</dbReference>
<evidence type="ECO:0000256" key="7">
    <source>
        <dbReference type="ARBA" id="ARBA00023136"/>
    </source>
</evidence>
<keyword evidence="3 9" id="KW-0812">Transmembrane</keyword>
<protein>
    <submittedName>
        <fullName evidence="12">ABC transporter C family member 8</fullName>
    </submittedName>
</protein>
<evidence type="ECO:0000256" key="2">
    <source>
        <dbReference type="ARBA" id="ARBA00022448"/>
    </source>
</evidence>
<dbReference type="PROSITE" id="PS50929">
    <property type="entry name" value="ABC_TM1F"/>
    <property type="match status" value="1"/>
</dbReference>
<evidence type="ECO:0000256" key="9">
    <source>
        <dbReference type="SAM" id="Phobius"/>
    </source>
</evidence>
<dbReference type="CDD" id="cd18580">
    <property type="entry name" value="ABC_6TM_ABCC_D2"/>
    <property type="match status" value="1"/>
</dbReference>
<evidence type="ECO:0000256" key="6">
    <source>
        <dbReference type="ARBA" id="ARBA00022989"/>
    </source>
</evidence>
<sequence length="2097" mass="229051">MGSRLRPGAEKFTQCGRRTGVFPALTVLRRFAKQFRQSCGDVYLVACFAQEPVADAGQITLDQEGKTELFTLGKLNLKLNSGDLCASIAGVVCGPVGSGKTTLVLGMLGEVPQVGLGGRVTVGGKTSIAAQECFGGTEGEAVARPWILSATLKDNNVHCLRSANEESYRDAVQAAQLLPDFAILPGGDATEIGSRGINVSGGQKARVALARALFGVPAADVVFLDDVLSAVDVHVATSIISEALLGVLKKSTRVIVANTFLPLLLPHAQSVVVLGPGGVVDTIAPPDEAMASSKWLREAVGTMGSCAEAQTETKPALPSATSEAPGAGNGLDGSLLIAEERQVGILSLTAYASYFRQATSGGSLIQGAVLFAVVCLLVVLAEVCRTFTEIWVTLWTEADGVSAGDLPFWLGGYGGMSRRRGRDAGERPLSGAPELRDGASMSEQSFRAVTESDFDFILFEVLGDRFEKLGLAVGKVSHKFPVDGDGMYLELSYVATDNPYYRWYIENEGRPKGLPSGAYHHLCRRHASRCNRAIGHQDVIHVQKWAPISRASVNDLLVSWGMPQLKPEKAVRGTSAKAKAKRNDEQALAALPAPREEDGFMEEEEAETWEKEELKPALKRKRRTASKPQGETTALDAMLNDNSMVDNEPQDSESKIDKKLGQLRAKLQGKKEEAQRKGPGSVLAGRAMEAAGKVQPKRSRDKDSVVRSLQRALKVESRSRGSKDPVSSDESGGDDEEEDELDLGGGSTWESRRRKLRKVAEERPGRLLMSGLQSMHDQLGQATGDSSGDSMSPVMVRYLLTMVLPAHPIKAIGEAKYRELRFKSLVMGLRDDSDRKVSPERTSEKDTERRVTFADEAPPKKDGHTKMQMPVSEVKSRGKQQTKKLIAAGCFQIWRLLSVIVLNGEFQGWMPPLFPHRSFPGLASQQQAFKHIDGVCSYFVREPQSSHSGLAPQELVRTKGVDYTGEEVLHALPLKLEELLPSLPADGVAGSLQACEVAEGEIAEWLLNPERALLPRDQWPKPIPKATMNCSRDEWDRLVPVLVGKGILQPIRKHEILHVEGIPLLNGAFAVPKKGLPGPGQQRVTRLIMNMIPGNSIQRLMPGDLGTLASASQWVSAHLKPGQVLLWSGDDQRGAFYAWALPTAWRQYMAFRWPVAGHLVGMPHEVEVYVAAAVIPMGWINAVGLFQHLHRRLGLAAEPVGAEHPAELEWRRDRPVPRSAVTESGGAVAFQENFEGTGGPRILVVSLLDGIGALMVALTRLPCQVVAYASSEVDKACRRVARRRWPGMIELGEVSSIELKALELLRRSIGQDVDCVLVGARSYCQTRSASDKSHDKLDGGRPRLLHEVSRIIGLLKSCFSVPVHFLVETDSHVNSSHTQLINTELGCEPLLIDSKWFSWCRGTRLFWCSWTPGASEVERIIQHGNHTEWLFPCCRGEASDWLEAGATWNGKPNEWLPPLSQRKARRTPPSSPVGIENASPEAIARWRTDQYRMEVCNYEPNVMITCVDGKIRLASLKEREVLMGFDAGYVESTLPHNMPAHEKLNLGGRMVGGSPCVHVVVMLCHSLLCELGVHHVRDHEALVKKVGVAPPSWFTMIIVRIAAGTHTHMVQKVLRASAPLFFDVVPAGRILNRFSRDLDAMDSQLPDYMAEFLTSLSYVIASAAVCVTVSPFALLGLAPLCIMFVYVRRYYTSSARELKRLESVSRPVMNEGFRWCRSPLYVDFQELLTGLVHLRALRNFEAKVDENNRMFFHLHSLVPFNVLRMNGLAALFVSVMAAVAGVSDVRQSCGVGKPPRDFIDWPRTIRFSAEVENNFTSVEQHFNKVPQEVETSDAPLPAASWPRKGEVVFEDVKLSYRPHLPLVLDGVSFRVLAGQRAGIVGRTGMGALLRLVELAGGRILIDGQDLAQVPLQLLRFLFAGSVRDNLDPFGMSSAAEHQQALVQTGLWKALGEEDPDLLAKAEFPTGAKKWISRGSGSKSSDPLAMLLEARVMLLDEASANIDALTDATLQKTLRTCFTGSTLLIIAHRLSTIADADLLVCMDKGRVVEAGPPATLRRNGGIVAKMFANAGDASLDKAAQVNPSCHQRALEAAQEEMS</sequence>
<keyword evidence="4" id="KW-0547">Nucleotide-binding</keyword>
<keyword evidence="5" id="KW-0067">ATP-binding</keyword>
<dbReference type="InterPro" id="IPR036640">
    <property type="entry name" value="ABC1_TM_sf"/>
</dbReference>
<evidence type="ECO:0000256" key="8">
    <source>
        <dbReference type="SAM" id="MobiDB-lite"/>
    </source>
</evidence>
<feature type="compositionally biased region" description="Basic and acidic residues" evidence="8">
    <location>
        <begin position="713"/>
        <end position="723"/>
    </location>
</feature>
<evidence type="ECO:0000256" key="5">
    <source>
        <dbReference type="ARBA" id="ARBA00022840"/>
    </source>
</evidence>
<dbReference type="SUPFAM" id="SSF90123">
    <property type="entry name" value="ABC transporter transmembrane region"/>
    <property type="match status" value="1"/>
</dbReference>
<dbReference type="InterPro" id="IPR017871">
    <property type="entry name" value="ABC_transporter-like_CS"/>
</dbReference>
<dbReference type="Proteomes" id="UP000186817">
    <property type="component" value="Unassembled WGS sequence"/>
</dbReference>
<evidence type="ECO:0000313" key="13">
    <source>
        <dbReference type="Proteomes" id="UP000186817"/>
    </source>
</evidence>
<dbReference type="InterPro" id="IPR050173">
    <property type="entry name" value="ABC_transporter_C-like"/>
</dbReference>
<feature type="domain" description="ABC transporter" evidence="10">
    <location>
        <begin position="1847"/>
        <end position="2068"/>
    </location>
</feature>
<feature type="transmembrane region" description="Helical" evidence="9">
    <location>
        <begin position="1762"/>
        <end position="1782"/>
    </location>
</feature>
<keyword evidence="2" id="KW-0813">Transport</keyword>
<comment type="caution">
    <text evidence="12">The sequence shown here is derived from an EMBL/GenBank/DDBJ whole genome shotgun (WGS) entry which is preliminary data.</text>
</comment>
<keyword evidence="7 9" id="KW-0472">Membrane</keyword>
<feature type="compositionally biased region" description="Acidic residues" evidence="8">
    <location>
        <begin position="731"/>
        <end position="742"/>
    </location>
</feature>
<dbReference type="OrthoDB" id="6500128at2759"/>
<feature type="domain" description="ABC transmembrane type-1" evidence="11">
    <location>
        <begin position="1593"/>
        <end position="1706"/>
    </location>
</feature>
<dbReference type="PROSITE" id="PS00211">
    <property type="entry name" value="ABC_TRANSPORTER_1"/>
    <property type="match status" value="1"/>
</dbReference>
<evidence type="ECO:0000259" key="10">
    <source>
        <dbReference type="PROSITE" id="PS50893"/>
    </source>
</evidence>
<dbReference type="Pfam" id="PF00664">
    <property type="entry name" value="ABC_membrane"/>
    <property type="match status" value="1"/>
</dbReference>
<feature type="domain" description="ABC transporter" evidence="10">
    <location>
        <begin position="54"/>
        <end position="302"/>
    </location>
</feature>
<dbReference type="SMART" id="SM00382">
    <property type="entry name" value="AAA"/>
    <property type="match status" value="2"/>
</dbReference>
<evidence type="ECO:0000256" key="1">
    <source>
        <dbReference type="ARBA" id="ARBA00004141"/>
    </source>
</evidence>
<comment type="subcellular location">
    <subcellularLocation>
        <location evidence="1">Membrane</location>
        <topology evidence="1">Multi-pass membrane protein</topology>
    </subcellularLocation>
</comment>
<feature type="compositionally biased region" description="Basic and acidic residues" evidence="8">
    <location>
        <begin position="831"/>
        <end position="865"/>
    </location>
</feature>
<dbReference type="EMBL" id="LSRX01000061">
    <property type="protein sequence ID" value="OLQ11280.1"/>
    <property type="molecule type" value="Genomic_DNA"/>
</dbReference>
<dbReference type="InterPro" id="IPR003593">
    <property type="entry name" value="AAA+_ATPase"/>
</dbReference>
<dbReference type="InterPro" id="IPR027417">
    <property type="entry name" value="P-loop_NTPase"/>
</dbReference>
<evidence type="ECO:0000313" key="12">
    <source>
        <dbReference type="EMBL" id="OLQ11280.1"/>
    </source>
</evidence>
<dbReference type="InterPro" id="IPR011527">
    <property type="entry name" value="ABC1_TM_dom"/>
</dbReference>
<dbReference type="GO" id="GO:0016020">
    <property type="term" value="C:membrane"/>
    <property type="evidence" value="ECO:0007669"/>
    <property type="project" value="UniProtKB-SubCell"/>
</dbReference>
<dbReference type="SUPFAM" id="SSF52540">
    <property type="entry name" value="P-loop containing nucleoside triphosphate hydrolases"/>
    <property type="match status" value="2"/>
</dbReference>
<reference evidence="12 13" key="1">
    <citation type="submission" date="2016-02" db="EMBL/GenBank/DDBJ databases">
        <title>Genome analysis of coral dinoflagellate symbionts highlights evolutionary adaptations to a symbiotic lifestyle.</title>
        <authorList>
            <person name="Aranda M."/>
            <person name="Li Y."/>
            <person name="Liew Y.J."/>
            <person name="Baumgarten S."/>
            <person name="Simakov O."/>
            <person name="Wilson M."/>
            <person name="Piel J."/>
            <person name="Ashoor H."/>
            <person name="Bougouffa S."/>
            <person name="Bajic V.B."/>
            <person name="Ryu T."/>
            <person name="Ravasi T."/>
            <person name="Bayer T."/>
            <person name="Micklem G."/>
            <person name="Kim H."/>
            <person name="Bhak J."/>
            <person name="Lajeunesse T.C."/>
            <person name="Voolstra C.R."/>
        </authorList>
    </citation>
    <scope>NUCLEOTIDE SEQUENCE [LARGE SCALE GENOMIC DNA]</scope>
    <source>
        <strain evidence="12 13">CCMP2467</strain>
    </source>
</reference>
<proteinExistence type="predicted"/>
<dbReference type="Pfam" id="PF00005">
    <property type="entry name" value="ABC_tran"/>
    <property type="match status" value="1"/>
</dbReference>
<feature type="region of interest" description="Disordered" evidence="8">
    <location>
        <begin position="831"/>
        <end position="876"/>
    </location>
</feature>
<organism evidence="12 13">
    <name type="scientific">Symbiodinium microadriaticum</name>
    <name type="common">Dinoflagellate</name>
    <name type="synonym">Zooxanthella microadriatica</name>
    <dbReference type="NCBI Taxonomy" id="2951"/>
    <lineage>
        <taxon>Eukaryota</taxon>
        <taxon>Sar</taxon>
        <taxon>Alveolata</taxon>
        <taxon>Dinophyceae</taxon>
        <taxon>Suessiales</taxon>
        <taxon>Symbiodiniaceae</taxon>
        <taxon>Symbiodinium</taxon>
    </lineage>
</organism>
<gene>
    <name evidence="12" type="primary">abcC8</name>
    <name evidence="12" type="ORF">AK812_SmicGene4898</name>
</gene>
<evidence type="ECO:0000256" key="4">
    <source>
        <dbReference type="ARBA" id="ARBA00022741"/>
    </source>
</evidence>
<accession>A0A1Q9EV47</accession>
<keyword evidence="13" id="KW-1185">Reference proteome</keyword>
<feature type="region of interest" description="Disordered" evidence="8">
    <location>
        <begin position="419"/>
        <end position="439"/>
    </location>
</feature>
<evidence type="ECO:0000259" key="11">
    <source>
        <dbReference type="PROSITE" id="PS50929"/>
    </source>
</evidence>
<dbReference type="GO" id="GO:0140359">
    <property type="term" value="F:ABC-type transporter activity"/>
    <property type="evidence" value="ECO:0007669"/>
    <property type="project" value="InterPro"/>
</dbReference>
<dbReference type="Gene3D" id="1.20.1560.10">
    <property type="entry name" value="ABC transporter type 1, transmembrane domain"/>
    <property type="match status" value="1"/>
</dbReference>
<dbReference type="InterPro" id="IPR044726">
    <property type="entry name" value="ABCC_6TM_D2"/>
</dbReference>
<dbReference type="Gene3D" id="3.40.50.150">
    <property type="entry name" value="Vaccinia Virus protein VP39"/>
    <property type="match status" value="1"/>
</dbReference>
<feature type="region of interest" description="Disordered" evidence="8">
    <location>
        <begin position="569"/>
        <end position="757"/>
    </location>
</feature>
<dbReference type="GO" id="GO:0016887">
    <property type="term" value="F:ATP hydrolysis activity"/>
    <property type="evidence" value="ECO:0007669"/>
    <property type="project" value="InterPro"/>
</dbReference>
<keyword evidence="6 9" id="KW-1133">Transmembrane helix</keyword>
<feature type="transmembrane region" description="Helical" evidence="9">
    <location>
        <begin position="1658"/>
        <end position="1687"/>
    </location>
</feature>
<dbReference type="PANTHER" id="PTHR24223">
    <property type="entry name" value="ATP-BINDING CASSETTE SUB-FAMILY C"/>
    <property type="match status" value="1"/>
</dbReference>
<dbReference type="Gene3D" id="3.40.50.300">
    <property type="entry name" value="P-loop containing nucleotide triphosphate hydrolases"/>
    <property type="match status" value="2"/>
</dbReference>